<dbReference type="Proteomes" id="UP000887567">
    <property type="component" value="Unplaced"/>
</dbReference>
<dbReference type="Gene3D" id="1.25.10.10">
    <property type="entry name" value="Leucine-rich Repeat Variant"/>
    <property type="match status" value="1"/>
</dbReference>
<protein>
    <submittedName>
        <fullName evidence="2">Uncharacterized protein</fullName>
    </submittedName>
</protein>
<name>A0A913WZR0_EXADI</name>
<organism evidence="2 3">
    <name type="scientific">Exaiptasia diaphana</name>
    <name type="common">Tropical sea anemone</name>
    <name type="synonym">Aiptasia pulchella</name>
    <dbReference type="NCBI Taxonomy" id="2652724"/>
    <lineage>
        <taxon>Eukaryota</taxon>
        <taxon>Metazoa</taxon>
        <taxon>Cnidaria</taxon>
        <taxon>Anthozoa</taxon>
        <taxon>Hexacorallia</taxon>
        <taxon>Actiniaria</taxon>
        <taxon>Aiptasiidae</taxon>
        <taxon>Exaiptasia</taxon>
    </lineage>
</organism>
<dbReference type="InterPro" id="IPR016024">
    <property type="entry name" value="ARM-type_fold"/>
</dbReference>
<dbReference type="OrthoDB" id="6743435at2759"/>
<dbReference type="SUPFAM" id="SSF48371">
    <property type="entry name" value="ARM repeat"/>
    <property type="match status" value="1"/>
</dbReference>
<sequence>MGMDEDKTDNPPTCKMLVVDKLLDRLTNSKENKVQERSAHALGYLLVGEPKFAHRQKLIDGLCEAAKIRQVELQFTIGESLSCAGAGYRSQAARDPWTAQAMEARADEPDTDVMKDLIEMIVTKHSKNPVPHARQASCVWLLALVKYSGNHSAIQNDLRRIQMTFMSFLAESDELTQEVASKGLGLVYELGGEERREELVSLLVDTLTSGGRRNMQVTEETKVFGEGELGKAPEGYGTV</sequence>
<dbReference type="RefSeq" id="XP_020896453.1">
    <property type="nucleotide sequence ID" value="XM_021040794.2"/>
</dbReference>
<dbReference type="PANTHER" id="PTHR23346">
    <property type="entry name" value="TRANSLATIONAL ACTIVATOR GCN1-RELATED"/>
    <property type="match status" value="1"/>
</dbReference>
<dbReference type="EnsemblMetazoa" id="XM_021040794.2">
    <property type="protein sequence ID" value="XP_020896453.1"/>
    <property type="gene ID" value="LOC110235340"/>
</dbReference>
<dbReference type="PANTHER" id="PTHR23346:SF19">
    <property type="entry name" value="PROTEASOME ADAPTER AND SCAFFOLD PROTEIN ECM29"/>
    <property type="match status" value="1"/>
</dbReference>
<dbReference type="InterPro" id="IPR011989">
    <property type="entry name" value="ARM-like"/>
</dbReference>
<dbReference type="GO" id="GO:0060090">
    <property type="term" value="F:molecular adaptor activity"/>
    <property type="evidence" value="ECO:0007669"/>
    <property type="project" value="TreeGrafter"/>
</dbReference>
<evidence type="ECO:0000313" key="3">
    <source>
        <dbReference type="Proteomes" id="UP000887567"/>
    </source>
</evidence>
<reference evidence="2" key="1">
    <citation type="submission" date="2022-11" db="UniProtKB">
        <authorList>
            <consortium name="EnsemblMetazoa"/>
        </authorList>
    </citation>
    <scope>IDENTIFICATION</scope>
</reference>
<dbReference type="GeneID" id="110235340"/>
<keyword evidence="3" id="KW-1185">Reference proteome</keyword>
<dbReference type="AlphaFoldDB" id="A0A913WZR0"/>
<evidence type="ECO:0000313" key="2">
    <source>
        <dbReference type="EnsemblMetazoa" id="XP_020896453.1"/>
    </source>
</evidence>
<proteinExistence type="predicted"/>
<evidence type="ECO:0000256" key="1">
    <source>
        <dbReference type="ARBA" id="ARBA00022737"/>
    </source>
</evidence>
<dbReference type="GO" id="GO:0005634">
    <property type="term" value="C:nucleus"/>
    <property type="evidence" value="ECO:0007669"/>
    <property type="project" value="TreeGrafter"/>
</dbReference>
<dbReference type="GO" id="GO:0005737">
    <property type="term" value="C:cytoplasm"/>
    <property type="evidence" value="ECO:0007669"/>
    <property type="project" value="TreeGrafter"/>
</dbReference>
<dbReference type="OMA" id="HSAIQND"/>
<dbReference type="GO" id="GO:0036503">
    <property type="term" value="P:ERAD pathway"/>
    <property type="evidence" value="ECO:0007669"/>
    <property type="project" value="TreeGrafter"/>
</dbReference>
<dbReference type="KEGG" id="epa:110235340"/>
<keyword evidence="1" id="KW-0677">Repeat</keyword>
<accession>A0A913WZR0</accession>